<dbReference type="GO" id="GO:0046930">
    <property type="term" value="C:pore complex"/>
    <property type="evidence" value="ECO:0007669"/>
    <property type="project" value="UniProtKB-KW"/>
</dbReference>
<keyword evidence="7" id="KW-0406">Ion transport</keyword>
<proteinExistence type="predicted"/>
<feature type="domain" description="Porin" evidence="12">
    <location>
        <begin position="8"/>
        <end position="389"/>
    </location>
</feature>
<accession>A0A1S1WZY1</accession>
<evidence type="ECO:0000256" key="8">
    <source>
        <dbReference type="ARBA" id="ARBA00023114"/>
    </source>
</evidence>
<keyword evidence="8" id="KW-0626">Porin</keyword>
<evidence type="ECO:0000259" key="12">
    <source>
        <dbReference type="Pfam" id="PF13609"/>
    </source>
</evidence>
<dbReference type="GO" id="GO:0006811">
    <property type="term" value="P:monoatomic ion transport"/>
    <property type="evidence" value="ECO:0007669"/>
    <property type="project" value="UniProtKB-KW"/>
</dbReference>
<evidence type="ECO:0000256" key="4">
    <source>
        <dbReference type="ARBA" id="ARBA00022452"/>
    </source>
</evidence>
<evidence type="ECO:0000313" key="13">
    <source>
        <dbReference type="EMBL" id="OHX12847.1"/>
    </source>
</evidence>
<comment type="subcellular location">
    <subcellularLocation>
        <location evidence="1">Cell outer membrane</location>
        <topology evidence="1">Multi-pass membrane protein</topology>
    </subcellularLocation>
</comment>
<keyword evidence="16" id="KW-1185">Reference proteome</keyword>
<dbReference type="Gene3D" id="2.40.160.10">
    <property type="entry name" value="Porin"/>
    <property type="match status" value="1"/>
</dbReference>
<dbReference type="EMBL" id="MKCS01000001">
    <property type="protein sequence ID" value="OHX12847.1"/>
    <property type="molecule type" value="Genomic_DNA"/>
</dbReference>
<evidence type="ECO:0000256" key="10">
    <source>
        <dbReference type="ARBA" id="ARBA00023237"/>
    </source>
</evidence>
<reference evidence="15 16" key="1">
    <citation type="submission" date="2016-09" db="EMBL/GenBank/DDBJ databases">
        <title>Chromobacterium muskegensis sp. nov., an insecticidal bacterium isolated from Sphagnum bogs.</title>
        <authorList>
            <person name="Sparks M.E."/>
            <person name="Blackburn M.B."/>
            <person name="Gundersen-Rindal D.E."/>
            <person name="Mitchell A."/>
            <person name="Farrar R."/>
            <person name="Kuhar D."/>
        </authorList>
    </citation>
    <scope>NUCLEOTIDE SEQUENCE [LARGE SCALE GENOMIC DNA]</scope>
    <source>
        <strain evidence="14 16">14B-1</strain>
        <strain evidence="13 15">37-2</strain>
    </source>
</reference>
<sequence>MNKKLIALALAALPAAAMADVTIYGTIAGGVESLKTYNSNTTAFNGDLQAGRLQTRTEINDWVSYLGFKGNEDLGNGLKAIWQVESRLNIDGSSSTTTVNGVSRNNNTGTLATRDSFVGLAGDGWGKVRIGRLSDYANSDMEQVDPGHYSNNGGVGNSSTSVGGLAMFTRIDGRHNNAVRYDSDNWAGFSLAVLYAADEARANVNGVTTNNQFSNIGLSYENSGFFGKYNYGSYGDSSLVSGGSLKDWHRFEGGYNANNIYVALGFQQARGYVGVTTAGGAVTGFTDNGGAYYNINALVANLSGLNAQNPGAGSLTSGSLYLTRTREIALTGGYTFGAFTPYLSYAKGYNANVSGFGDLSNTGYDQWVVALDYALSKRTDIYTSYGQVNWKFQGSQNESSFGLGMVHRF</sequence>
<protein>
    <recommendedName>
        <fullName evidence="12">Porin domain-containing protein</fullName>
    </recommendedName>
</protein>
<name>A0A1S1WZY1_9NEIS</name>
<dbReference type="OrthoDB" id="5289162at2"/>
<dbReference type="RefSeq" id="WP_071113086.1">
    <property type="nucleotide sequence ID" value="NZ_MKCS01000001.1"/>
</dbReference>
<dbReference type="SUPFAM" id="SSF56935">
    <property type="entry name" value="Porins"/>
    <property type="match status" value="1"/>
</dbReference>
<organism evidence="13 15">
    <name type="scientific">Chromobacterium sphagni</name>
    <dbReference type="NCBI Taxonomy" id="1903179"/>
    <lineage>
        <taxon>Bacteria</taxon>
        <taxon>Pseudomonadati</taxon>
        <taxon>Pseudomonadota</taxon>
        <taxon>Betaproteobacteria</taxon>
        <taxon>Neisseriales</taxon>
        <taxon>Chromobacteriaceae</taxon>
        <taxon>Chromobacterium</taxon>
    </lineage>
</organism>
<keyword evidence="4" id="KW-1134">Transmembrane beta strand</keyword>
<dbReference type="PRINTS" id="PR00184">
    <property type="entry name" value="NEISSPPORIN"/>
</dbReference>
<dbReference type="InterPro" id="IPR002299">
    <property type="entry name" value="Porin_Neis"/>
</dbReference>
<keyword evidence="10" id="KW-0998">Cell outer membrane</keyword>
<evidence type="ECO:0000256" key="11">
    <source>
        <dbReference type="SAM" id="SignalP"/>
    </source>
</evidence>
<comment type="subunit">
    <text evidence="2">Homotrimer.</text>
</comment>
<dbReference type="Proteomes" id="UP000180280">
    <property type="component" value="Unassembled WGS sequence"/>
</dbReference>
<keyword evidence="9" id="KW-0472">Membrane</keyword>
<gene>
    <name evidence="14" type="ORF">BI344_15790</name>
    <name evidence="13" type="ORF">BI347_04525</name>
</gene>
<evidence type="ECO:0000256" key="9">
    <source>
        <dbReference type="ARBA" id="ARBA00023136"/>
    </source>
</evidence>
<feature type="chain" id="PRO_5010338510" description="Porin domain-containing protein" evidence="11">
    <location>
        <begin position="20"/>
        <end position="409"/>
    </location>
</feature>
<dbReference type="Pfam" id="PF13609">
    <property type="entry name" value="Porin_4"/>
    <property type="match status" value="1"/>
</dbReference>
<evidence type="ECO:0000256" key="2">
    <source>
        <dbReference type="ARBA" id="ARBA00011233"/>
    </source>
</evidence>
<comment type="caution">
    <text evidence="13">The sequence shown here is derived from an EMBL/GenBank/DDBJ whole genome shotgun (WGS) entry which is preliminary data.</text>
</comment>
<dbReference type="Proteomes" id="UP000180088">
    <property type="component" value="Unassembled WGS sequence"/>
</dbReference>
<dbReference type="EMBL" id="MKCT01000021">
    <property type="protein sequence ID" value="OHX19965.1"/>
    <property type="molecule type" value="Genomic_DNA"/>
</dbReference>
<feature type="signal peptide" evidence="11">
    <location>
        <begin position="1"/>
        <end position="19"/>
    </location>
</feature>
<dbReference type="GO" id="GO:0009279">
    <property type="term" value="C:cell outer membrane"/>
    <property type="evidence" value="ECO:0007669"/>
    <property type="project" value="UniProtKB-SubCell"/>
</dbReference>
<dbReference type="GO" id="GO:0015288">
    <property type="term" value="F:porin activity"/>
    <property type="evidence" value="ECO:0007669"/>
    <property type="project" value="UniProtKB-KW"/>
</dbReference>
<dbReference type="PANTHER" id="PTHR34501:SF9">
    <property type="entry name" value="MAJOR OUTER MEMBRANE PROTEIN P.IA"/>
    <property type="match status" value="1"/>
</dbReference>
<dbReference type="AlphaFoldDB" id="A0A1S1WZY1"/>
<evidence type="ECO:0000313" key="15">
    <source>
        <dbReference type="Proteomes" id="UP000180088"/>
    </source>
</evidence>
<evidence type="ECO:0000256" key="3">
    <source>
        <dbReference type="ARBA" id="ARBA00022448"/>
    </source>
</evidence>
<evidence type="ECO:0000313" key="14">
    <source>
        <dbReference type="EMBL" id="OHX19965.1"/>
    </source>
</evidence>
<keyword evidence="5" id="KW-0812">Transmembrane</keyword>
<dbReference type="InterPro" id="IPR033900">
    <property type="entry name" value="Gram_neg_porin_domain"/>
</dbReference>
<dbReference type="InterPro" id="IPR023614">
    <property type="entry name" value="Porin_dom_sf"/>
</dbReference>
<dbReference type="CDD" id="cd00342">
    <property type="entry name" value="gram_neg_porins"/>
    <property type="match status" value="1"/>
</dbReference>
<dbReference type="InterPro" id="IPR050298">
    <property type="entry name" value="Gram-neg_bact_OMP"/>
</dbReference>
<keyword evidence="6 11" id="KW-0732">Signal</keyword>
<evidence type="ECO:0000313" key="16">
    <source>
        <dbReference type="Proteomes" id="UP000180280"/>
    </source>
</evidence>
<dbReference type="PANTHER" id="PTHR34501">
    <property type="entry name" value="PROTEIN YDDL-RELATED"/>
    <property type="match status" value="1"/>
</dbReference>
<evidence type="ECO:0000256" key="1">
    <source>
        <dbReference type="ARBA" id="ARBA00004571"/>
    </source>
</evidence>
<keyword evidence="3" id="KW-0813">Transport</keyword>
<evidence type="ECO:0000256" key="7">
    <source>
        <dbReference type="ARBA" id="ARBA00023065"/>
    </source>
</evidence>
<dbReference type="STRING" id="1903179.BI347_04525"/>
<evidence type="ECO:0000256" key="6">
    <source>
        <dbReference type="ARBA" id="ARBA00022729"/>
    </source>
</evidence>
<evidence type="ECO:0000256" key="5">
    <source>
        <dbReference type="ARBA" id="ARBA00022692"/>
    </source>
</evidence>